<dbReference type="Proteomes" id="UP000234914">
    <property type="component" value="Unassembled WGS sequence"/>
</dbReference>
<dbReference type="AlphaFoldDB" id="A0A2I1RF65"/>
<dbReference type="RefSeq" id="WP_101965197.1">
    <property type="nucleotide sequence ID" value="NZ_PKJS01000023.1"/>
</dbReference>
<comment type="caution">
    <text evidence="1">The sequence shown here is derived from an EMBL/GenBank/DDBJ whole genome shotgun (WGS) entry which is preliminary data.</text>
</comment>
<protein>
    <submittedName>
        <fullName evidence="1">Uncharacterized protein</fullName>
    </submittedName>
</protein>
<evidence type="ECO:0000313" key="1">
    <source>
        <dbReference type="EMBL" id="PKZ67783.1"/>
    </source>
</evidence>
<evidence type="ECO:0000313" key="2">
    <source>
        <dbReference type="Proteomes" id="UP000234914"/>
    </source>
</evidence>
<sequence>MHQSLYNEISLLKQQAEYNYSPLYIAKMSMNILNEYSNEIIAEDRDKFISLIAMDMGEEFEYSQDECIKVLSEILKNYN</sequence>
<name>A0A2I1RF65_FAUOS</name>
<organism evidence="1 2">
    <name type="scientific">Faucicola osloensis</name>
    <name type="common">Moraxella osloensis</name>
    <dbReference type="NCBI Taxonomy" id="34062"/>
    <lineage>
        <taxon>Bacteria</taxon>
        <taxon>Pseudomonadati</taxon>
        <taxon>Pseudomonadota</taxon>
        <taxon>Gammaproteobacteria</taxon>
        <taxon>Moraxellales</taxon>
        <taxon>Moraxellaceae</taxon>
        <taxon>Faucicola</taxon>
    </lineage>
</organism>
<proteinExistence type="predicted"/>
<dbReference type="EMBL" id="PKJS01000023">
    <property type="protein sequence ID" value="PKZ67783.1"/>
    <property type="molecule type" value="Genomic_DNA"/>
</dbReference>
<reference evidence="1 2" key="1">
    <citation type="submission" date="2017-12" db="EMBL/GenBank/DDBJ databases">
        <title>Phylogenetic diversity of female urinary microbiome.</title>
        <authorList>
            <person name="Thomas-White K."/>
            <person name="Wolfe A.J."/>
        </authorList>
    </citation>
    <scope>NUCLEOTIDE SEQUENCE [LARGE SCALE GENOMIC DNA]</scope>
    <source>
        <strain evidence="1 2">UMB0416</strain>
    </source>
</reference>
<gene>
    <name evidence="1" type="ORF">CYJ96_11950</name>
</gene>
<accession>A0A2I1RF65</accession>